<gene>
    <name evidence="2" type="ORF">C8F04DRAFT_1118970</name>
</gene>
<dbReference type="AlphaFoldDB" id="A0AAD6WXQ0"/>
<feature type="compositionally biased region" description="Polar residues" evidence="1">
    <location>
        <begin position="209"/>
        <end position="229"/>
    </location>
</feature>
<reference evidence="2" key="1">
    <citation type="submission" date="2023-03" db="EMBL/GenBank/DDBJ databases">
        <title>Massive genome expansion in bonnet fungi (Mycena s.s.) driven by repeated elements and novel gene families across ecological guilds.</title>
        <authorList>
            <consortium name="Lawrence Berkeley National Laboratory"/>
            <person name="Harder C.B."/>
            <person name="Miyauchi S."/>
            <person name="Viragh M."/>
            <person name="Kuo A."/>
            <person name="Thoen E."/>
            <person name="Andreopoulos B."/>
            <person name="Lu D."/>
            <person name="Skrede I."/>
            <person name="Drula E."/>
            <person name="Henrissat B."/>
            <person name="Morin E."/>
            <person name="Kohler A."/>
            <person name="Barry K."/>
            <person name="LaButti K."/>
            <person name="Morin E."/>
            <person name="Salamov A."/>
            <person name="Lipzen A."/>
            <person name="Mereny Z."/>
            <person name="Hegedus B."/>
            <person name="Baldrian P."/>
            <person name="Stursova M."/>
            <person name="Weitz H."/>
            <person name="Taylor A."/>
            <person name="Grigoriev I.V."/>
            <person name="Nagy L.G."/>
            <person name="Martin F."/>
            <person name="Kauserud H."/>
        </authorList>
    </citation>
    <scope>NUCLEOTIDE SEQUENCE</scope>
    <source>
        <strain evidence="2">CBHHK200</strain>
    </source>
</reference>
<comment type="caution">
    <text evidence="2">The sequence shown here is derived from an EMBL/GenBank/DDBJ whole genome shotgun (WGS) entry which is preliminary data.</text>
</comment>
<dbReference type="Proteomes" id="UP001218188">
    <property type="component" value="Unassembled WGS sequence"/>
</dbReference>
<keyword evidence="3" id="KW-1185">Reference proteome</keyword>
<sequence length="285" mass="30687">MIDPATVISILSACVKVYTETYKFAHRNGSTKRIEAGYAHYSEGVKLLSQSSFPKEIGNQLLAELDGDLADYNELKNKNPWNPRTLIQAHSFHDDCSKHMGHIKSKSANYGFQSLQAMNMAREAEEANSVLLRKVHDVKVQLQEKANKLNVSENTESTSRQATSTFVDSEDGHAVSGGDHPGEGEEFVGLETGVESRPQGDISPKSMAAENQAQDQLATSQSDRTTSGSIKGAESKLGSLNCGADKAHAGAESLSHSDQNAVVGEVSIEHPSEPLDHNAAVVQPT</sequence>
<accession>A0AAD6WXQ0</accession>
<evidence type="ECO:0000256" key="1">
    <source>
        <dbReference type="SAM" id="MobiDB-lite"/>
    </source>
</evidence>
<evidence type="ECO:0000313" key="2">
    <source>
        <dbReference type="EMBL" id="KAJ7028520.1"/>
    </source>
</evidence>
<feature type="compositionally biased region" description="Basic and acidic residues" evidence="1">
    <location>
        <begin position="267"/>
        <end position="276"/>
    </location>
</feature>
<protein>
    <submittedName>
        <fullName evidence="2">Uncharacterized protein</fullName>
    </submittedName>
</protein>
<name>A0AAD6WXQ0_9AGAR</name>
<feature type="region of interest" description="Disordered" evidence="1">
    <location>
        <begin position="149"/>
        <end position="285"/>
    </location>
</feature>
<proteinExistence type="predicted"/>
<feature type="compositionally biased region" description="Polar residues" evidence="1">
    <location>
        <begin position="149"/>
        <end position="167"/>
    </location>
</feature>
<evidence type="ECO:0000313" key="3">
    <source>
        <dbReference type="Proteomes" id="UP001218188"/>
    </source>
</evidence>
<dbReference type="EMBL" id="JARJCM010000111">
    <property type="protein sequence ID" value="KAJ7028520.1"/>
    <property type="molecule type" value="Genomic_DNA"/>
</dbReference>
<organism evidence="2 3">
    <name type="scientific">Mycena alexandri</name>
    <dbReference type="NCBI Taxonomy" id="1745969"/>
    <lineage>
        <taxon>Eukaryota</taxon>
        <taxon>Fungi</taxon>
        <taxon>Dikarya</taxon>
        <taxon>Basidiomycota</taxon>
        <taxon>Agaricomycotina</taxon>
        <taxon>Agaricomycetes</taxon>
        <taxon>Agaricomycetidae</taxon>
        <taxon>Agaricales</taxon>
        <taxon>Marasmiineae</taxon>
        <taxon>Mycenaceae</taxon>
        <taxon>Mycena</taxon>
    </lineage>
</organism>